<dbReference type="PANTHER" id="PTHR43798:SF33">
    <property type="entry name" value="HYDROLASE, PUTATIVE (AFU_ORTHOLOGUE AFUA_2G14860)-RELATED"/>
    <property type="match status" value="1"/>
</dbReference>
<dbReference type="PRINTS" id="PR00412">
    <property type="entry name" value="EPOXHYDRLASE"/>
</dbReference>
<gene>
    <name evidence="2" type="ORF">ENT17_07560</name>
</gene>
<dbReference type="SUPFAM" id="SSF53474">
    <property type="entry name" value="alpha/beta-Hydrolases"/>
    <property type="match status" value="1"/>
</dbReference>
<accession>A0A7C4L1Y7</accession>
<dbReference type="InterPro" id="IPR029058">
    <property type="entry name" value="AB_hydrolase_fold"/>
</dbReference>
<comment type="caution">
    <text evidence="2">The sequence shown here is derived from an EMBL/GenBank/DDBJ whole genome shotgun (WGS) entry which is preliminary data.</text>
</comment>
<dbReference type="InterPro" id="IPR000073">
    <property type="entry name" value="AB_hydrolase_1"/>
</dbReference>
<organism evidence="2">
    <name type="scientific">Bellilinea caldifistulae</name>
    <dbReference type="NCBI Taxonomy" id="360411"/>
    <lineage>
        <taxon>Bacteria</taxon>
        <taxon>Bacillati</taxon>
        <taxon>Chloroflexota</taxon>
        <taxon>Anaerolineae</taxon>
        <taxon>Anaerolineales</taxon>
        <taxon>Anaerolineaceae</taxon>
        <taxon>Bellilinea</taxon>
    </lineage>
</organism>
<reference evidence="2" key="1">
    <citation type="journal article" date="2020" name="mSystems">
        <title>Genome- and Community-Level Interaction Insights into Carbon Utilization and Element Cycling Functions of Hydrothermarchaeota in Hydrothermal Sediment.</title>
        <authorList>
            <person name="Zhou Z."/>
            <person name="Liu Y."/>
            <person name="Xu W."/>
            <person name="Pan J."/>
            <person name="Luo Z.H."/>
            <person name="Li M."/>
        </authorList>
    </citation>
    <scope>NUCLEOTIDE SEQUENCE [LARGE SCALE GENOMIC DNA]</scope>
    <source>
        <strain evidence="2">SpSt-556</strain>
    </source>
</reference>
<dbReference type="InterPro" id="IPR050266">
    <property type="entry name" value="AB_hydrolase_sf"/>
</dbReference>
<dbReference type="EMBL" id="DSXR01000075">
    <property type="protein sequence ID" value="HGS87461.1"/>
    <property type="molecule type" value="Genomic_DNA"/>
</dbReference>
<dbReference type="InterPro" id="IPR000639">
    <property type="entry name" value="Epox_hydrolase-like"/>
</dbReference>
<feature type="domain" description="AB hydrolase-1" evidence="1">
    <location>
        <begin position="28"/>
        <end position="270"/>
    </location>
</feature>
<proteinExistence type="predicted"/>
<dbReference type="GO" id="GO:0016787">
    <property type="term" value="F:hydrolase activity"/>
    <property type="evidence" value="ECO:0007669"/>
    <property type="project" value="UniProtKB-KW"/>
</dbReference>
<name>A0A7C4L1Y7_9CHLR</name>
<dbReference type="Gene3D" id="3.40.50.1820">
    <property type="entry name" value="alpha/beta hydrolase"/>
    <property type="match status" value="1"/>
</dbReference>
<sequence>MMTIIEDTWVKVEGINTHLFTAGEEGETVVLLHGGGTDSAWLSWQPVILALSPRFRVIAPDLPGYGKSDTPQISYTLDTYIDFVKRLLDQLGVARATLAGVSMGGGIAIGFTLAYPERVQRLVPVDTYGIQRRYPGGLWGYILVRMEWLNRFSWWLLGRSRALTRASLQQIFYDPGVLPDDLVNEVYEEIRRPKAGVAFRSFQKHEVLKNGLRTVFLDRLGEIEAETLFIHGENDRLVPLECAREAHARLPGSRLEIIPACGHWPQREKPQDFNRILLNFLESN</sequence>
<evidence type="ECO:0000259" key="1">
    <source>
        <dbReference type="Pfam" id="PF00561"/>
    </source>
</evidence>
<keyword evidence="2" id="KW-0378">Hydrolase</keyword>
<dbReference type="GO" id="GO:0016020">
    <property type="term" value="C:membrane"/>
    <property type="evidence" value="ECO:0007669"/>
    <property type="project" value="TreeGrafter"/>
</dbReference>
<dbReference type="PRINTS" id="PR00111">
    <property type="entry name" value="ABHYDROLASE"/>
</dbReference>
<dbReference type="PANTHER" id="PTHR43798">
    <property type="entry name" value="MONOACYLGLYCEROL LIPASE"/>
    <property type="match status" value="1"/>
</dbReference>
<evidence type="ECO:0000313" key="2">
    <source>
        <dbReference type="EMBL" id="HGS87461.1"/>
    </source>
</evidence>
<protein>
    <submittedName>
        <fullName evidence="2">Alpha/beta hydrolase</fullName>
    </submittedName>
</protein>
<dbReference type="AlphaFoldDB" id="A0A7C4L1Y7"/>
<dbReference type="Pfam" id="PF00561">
    <property type="entry name" value="Abhydrolase_1"/>
    <property type="match status" value="1"/>
</dbReference>